<accession>A0A484KDK1</accession>
<organism evidence="2 3">
    <name type="scientific">Cuscuta campestris</name>
    <dbReference type="NCBI Taxonomy" id="132261"/>
    <lineage>
        <taxon>Eukaryota</taxon>
        <taxon>Viridiplantae</taxon>
        <taxon>Streptophyta</taxon>
        <taxon>Embryophyta</taxon>
        <taxon>Tracheophyta</taxon>
        <taxon>Spermatophyta</taxon>
        <taxon>Magnoliopsida</taxon>
        <taxon>eudicotyledons</taxon>
        <taxon>Gunneridae</taxon>
        <taxon>Pentapetalae</taxon>
        <taxon>asterids</taxon>
        <taxon>lamiids</taxon>
        <taxon>Solanales</taxon>
        <taxon>Convolvulaceae</taxon>
        <taxon>Cuscuteae</taxon>
        <taxon>Cuscuta</taxon>
        <taxon>Cuscuta subgen. Grammica</taxon>
        <taxon>Cuscuta sect. Cleistogrammica</taxon>
    </lineage>
</organism>
<feature type="compositionally biased region" description="Basic and acidic residues" evidence="1">
    <location>
        <begin position="13"/>
        <end position="22"/>
    </location>
</feature>
<protein>
    <submittedName>
        <fullName evidence="2">Uncharacterized protein</fullName>
    </submittedName>
</protein>
<evidence type="ECO:0000313" key="3">
    <source>
        <dbReference type="Proteomes" id="UP000595140"/>
    </source>
</evidence>
<evidence type="ECO:0000313" key="2">
    <source>
        <dbReference type="EMBL" id="VFQ62595.1"/>
    </source>
</evidence>
<keyword evidence="3" id="KW-1185">Reference proteome</keyword>
<dbReference type="Proteomes" id="UP000595140">
    <property type="component" value="Unassembled WGS sequence"/>
</dbReference>
<feature type="region of interest" description="Disordered" evidence="1">
    <location>
        <begin position="1"/>
        <end position="66"/>
    </location>
</feature>
<gene>
    <name evidence="2" type="ORF">CCAM_LOCUS4371</name>
</gene>
<feature type="compositionally biased region" description="Low complexity" evidence="1">
    <location>
        <begin position="48"/>
        <end position="66"/>
    </location>
</feature>
<reference evidence="2 3" key="1">
    <citation type="submission" date="2018-04" db="EMBL/GenBank/DDBJ databases">
        <authorList>
            <person name="Vogel A."/>
        </authorList>
    </citation>
    <scope>NUCLEOTIDE SEQUENCE [LARGE SCALE GENOMIC DNA]</scope>
</reference>
<dbReference type="EMBL" id="OOIL02000230">
    <property type="protein sequence ID" value="VFQ62595.1"/>
    <property type="molecule type" value="Genomic_DNA"/>
</dbReference>
<name>A0A484KDK1_9ASTE</name>
<proteinExistence type="predicted"/>
<dbReference type="AlphaFoldDB" id="A0A484KDK1"/>
<sequence>MNVTAATFLRGHPTRDDFRRDTSAASIPTAAKQTEVKRWAKCSGSDDPPAATTPPTWQQPPRRWKT</sequence>
<evidence type="ECO:0000256" key="1">
    <source>
        <dbReference type="SAM" id="MobiDB-lite"/>
    </source>
</evidence>